<evidence type="ECO:0000256" key="3">
    <source>
        <dbReference type="ARBA" id="ARBA00022777"/>
    </source>
</evidence>
<evidence type="ECO:0000256" key="5">
    <source>
        <dbReference type="SAM" id="MobiDB-lite"/>
    </source>
</evidence>
<protein>
    <submittedName>
        <fullName evidence="7">Diacylglycerol kinase</fullName>
    </submittedName>
</protein>
<evidence type="ECO:0000256" key="2">
    <source>
        <dbReference type="ARBA" id="ARBA00022741"/>
    </source>
</evidence>
<keyword evidence="8" id="KW-1185">Reference proteome</keyword>
<dbReference type="InterPro" id="IPR017438">
    <property type="entry name" value="ATP-NAD_kinase_N"/>
</dbReference>
<dbReference type="InterPro" id="IPR001206">
    <property type="entry name" value="Diacylglycerol_kinase_cat_dom"/>
</dbReference>
<keyword evidence="3 7" id="KW-0418">Kinase</keyword>
<dbReference type="SUPFAM" id="SSF111331">
    <property type="entry name" value="NAD kinase/diacylglycerol kinase-like"/>
    <property type="match status" value="1"/>
</dbReference>
<dbReference type="PROSITE" id="PS50146">
    <property type="entry name" value="DAGK"/>
    <property type="match status" value="1"/>
</dbReference>
<feature type="region of interest" description="Disordered" evidence="5">
    <location>
        <begin position="335"/>
        <end position="360"/>
    </location>
</feature>
<dbReference type="InterPro" id="IPR045540">
    <property type="entry name" value="YegS/DAGK_C"/>
</dbReference>
<dbReference type="Pfam" id="PF00781">
    <property type="entry name" value="DAGK_cat"/>
    <property type="match status" value="1"/>
</dbReference>
<dbReference type="GO" id="GO:0005524">
    <property type="term" value="F:ATP binding"/>
    <property type="evidence" value="ECO:0007669"/>
    <property type="project" value="UniProtKB-KW"/>
</dbReference>
<organism evidence="7 8">
    <name type="scientific">Mesobaculum littorinae</name>
    <dbReference type="NCBI Taxonomy" id="2486419"/>
    <lineage>
        <taxon>Bacteria</taxon>
        <taxon>Pseudomonadati</taxon>
        <taxon>Pseudomonadota</taxon>
        <taxon>Alphaproteobacteria</taxon>
        <taxon>Rhodobacterales</taxon>
        <taxon>Roseobacteraceae</taxon>
        <taxon>Mesobaculum</taxon>
    </lineage>
</organism>
<dbReference type="OrthoDB" id="9815110at2"/>
<sequence>MPPETTSHSTPPSPGPGGDRPAARSDAQRIHIVLNPGSGKQGDPALDDKIHAFAEAHGDRVTIHELASDTGPDDAARKALKAGADIVVAAGGDGTIAGVASALHGAGSGDRGGDGSAADVRLGILPMGTFNYFARGLDIPLDIDAALALLLTGEARPVAVAEVNGKLFLNNASLGIYPAILARRENVYKRWGRSRLAAYWSVLLTLAGFKRARTVEVTIDGKRRRRRTPLIFVAHSAYQLEQFGLDGAEMIRRGNFAVFLAPDVGRWGLLKHAVMLLGRNMTRHRNFELIEGREIEVAGHGTRLVARDGERERMHAPIRFTRCDDALQVILPGGRAAGSTDDGAATSRPQDTPAKTGGPH</sequence>
<accession>A0A438AI18</accession>
<keyword evidence="2" id="KW-0547">Nucleotide-binding</keyword>
<feature type="domain" description="DAGKc" evidence="6">
    <location>
        <begin position="25"/>
        <end position="167"/>
    </location>
</feature>
<dbReference type="Gene3D" id="3.40.50.10330">
    <property type="entry name" value="Probable inorganic polyphosphate/atp-NAD kinase, domain 1"/>
    <property type="match status" value="1"/>
</dbReference>
<evidence type="ECO:0000313" key="7">
    <source>
        <dbReference type="EMBL" id="RVV98373.1"/>
    </source>
</evidence>
<dbReference type="SMART" id="SM00046">
    <property type="entry name" value="DAGKc"/>
    <property type="match status" value="1"/>
</dbReference>
<keyword evidence="1" id="KW-0808">Transferase</keyword>
<dbReference type="AlphaFoldDB" id="A0A438AI18"/>
<feature type="region of interest" description="Disordered" evidence="5">
    <location>
        <begin position="1"/>
        <end position="28"/>
    </location>
</feature>
<name>A0A438AI18_9RHOB</name>
<evidence type="ECO:0000313" key="8">
    <source>
        <dbReference type="Proteomes" id="UP000285908"/>
    </source>
</evidence>
<dbReference type="RefSeq" id="WP_127905606.1">
    <property type="nucleotide sequence ID" value="NZ_RQXX01000002.1"/>
</dbReference>
<comment type="caution">
    <text evidence="7">The sequence shown here is derived from an EMBL/GenBank/DDBJ whole genome shotgun (WGS) entry which is preliminary data.</text>
</comment>
<evidence type="ECO:0000256" key="4">
    <source>
        <dbReference type="ARBA" id="ARBA00022840"/>
    </source>
</evidence>
<dbReference type="Pfam" id="PF19279">
    <property type="entry name" value="YegS_C"/>
    <property type="match status" value="1"/>
</dbReference>
<dbReference type="Gene3D" id="2.60.200.40">
    <property type="match status" value="1"/>
</dbReference>
<keyword evidence="4" id="KW-0067">ATP-binding</keyword>
<dbReference type="InterPro" id="IPR050187">
    <property type="entry name" value="Lipid_Phosphate_FormReg"/>
</dbReference>
<proteinExistence type="predicted"/>
<evidence type="ECO:0000259" key="6">
    <source>
        <dbReference type="PROSITE" id="PS50146"/>
    </source>
</evidence>
<evidence type="ECO:0000256" key="1">
    <source>
        <dbReference type="ARBA" id="ARBA00022679"/>
    </source>
</evidence>
<feature type="compositionally biased region" description="Low complexity" evidence="5">
    <location>
        <begin position="1"/>
        <end position="10"/>
    </location>
</feature>
<dbReference type="EMBL" id="RQXX01000002">
    <property type="protein sequence ID" value="RVV98373.1"/>
    <property type="molecule type" value="Genomic_DNA"/>
</dbReference>
<dbReference type="PANTHER" id="PTHR12358">
    <property type="entry name" value="SPHINGOSINE KINASE"/>
    <property type="match status" value="1"/>
</dbReference>
<dbReference type="GO" id="GO:0016301">
    <property type="term" value="F:kinase activity"/>
    <property type="evidence" value="ECO:0007669"/>
    <property type="project" value="UniProtKB-KW"/>
</dbReference>
<dbReference type="InterPro" id="IPR016064">
    <property type="entry name" value="NAD/diacylglycerol_kinase_sf"/>
</dbReference>
<dbReference type="PANTHER" id="PTHR12358:SF54">
    <property type="entry name" value="SPHINGOSINE KINASE RELATED PROTEIN"/>
    <property type="match status" value="1"/>
</dbReference>
<reference evidence="7 8" key="1">
    <citation type="submission" date="2018-11" db="EMBL/GenBank/DDBJ databases">
        <title>Mesobaculum littorinae gen. nov., sp. nov., isolated from Littorina scabra that represents a novel genus of the order Rhodobacteraceae.</title>
        <authorList>
            <person name="Li F."/>
        </authorList>
    </citation>
    <scope>NUCLEOTIDE SEQUENCE [LARGE SCALE GENOMIC DNA]</scope>
    <source>
        <strain evidence="7 8">M0103</strain>
    </source>
</reference>
<gene>
    <name evidence="7" type="ORF">EKE94_05470</name>
</gene>
<dbReference type="Proteomes" id="UP000285908">
    <property type="component" value="Unassembled WGS sequence"/>
</dbReference>